<evidence type="ECO:0000313" key="5">
    <source>
        <dbReference type="Proteomes" id="UP001055460"/>
    </source>
</evidence>
<sequence>MISMSYEIGKLPISSLMGPAFEAGIALARLDERIARSPVGAGWIERMHFADACASLWIDGELVQLEDLVLHDATKDVRTPTHELTIARDVLKTRRRIAAQPSGWALSADGLRSLRGQAWPAASDGAASAGGSYGGGSEVEASGAGEGEYNGNDEANPLDAEFAAIDAVLARSDAAIEQARAPSLAGARERDPLVYDLDWDEDERLEEWRGVLRQAQDLPAVLQSIVALDAWNDISVLQHAPWLGRLFCASILPQAGVTTGAHLAAVNLGLKTIPVDRRRHRDRETRLLAIARGLTAAAEIGLKEHDRLALAKTMMDRKLEGRRASSKLPELVELMMAKPLVSAGMVANTLGVTPQAARRIVGELGLREMTGRGRFRAWGIL</sequence>
<gene>
    <name evidence="4" type="ORF">NE863_27260</name>
</gene>
<dbReference type="InterPro" id="IPR011670">
    <property type="entry name" value="DUF1612"/>
</dbReference>
<evidence type="ECO:0000259" key="2">
    <source>
        <dbReference type="Pfam" id="PF07756"/>
    </source>
</evidence>
<proteinExistence type="predicted"/>
<evidence type="ECO:0000259" key="3">
    <source>
        <dbReference type="Pfam" id="PF11972"/>
    </source>
</evidence>
<accession>A0A9Q9DDD6</accession>
<dbReference type="InterPro" id="IPR048017">
    <property type="entry name" value="Y4cF-like"/>
</dbReference>
<dbReference type="Proteomes" id="UP001055460">
    <property type="component" value="Plasmid pB"/>
</dbReference>
<dbReference type="EMBL" id="CP098809">
    <property type="protein sequence ID" value="USJ27623.1"/>
    <property type="molecule type" value="Genomic_DNA"/>
</dbReference>
<feature type="domain" description="HTH DNA binding" evidence="3">
    <location>
        <begin position="328"/>
        <end position="381"/>
    </location>
</feature>
<dbReference type="Pfam" id="PF11972">
    <property type="entry name" value="HTH_13"/>
    <property type="match status" value="1"/>
</dbReference>
<evidence type="ECO:0000313" key="4">
    <source>
        <dbReference type="EMBL" id="USJ27623.1"/>
    </source>
</evidence>
<geneLocation type="plasmid" evidence="4 5">
    <name>pB</name>
</geneLocation>
<dbReference type="RefSeq" id="WP_252161179.1">
    <property type="nucleotide sequence ID" value="NZ_CP098809.1"/>
</dbReference>
<name>A0A9Q9DDD6_ENSAD</name>
<protein>
    <submittedName>
        <fullName evidence="4">RHE_PE00001 family protein</fullName>
    </submittedName>
</protein>
<dbReference type="Pfam" id="PF07756">
    <property type="entry name" value="DUF1612"/>
    <property type="match status" value="1"/>
</dbReference>
<dbReference type="AlphaFoldDB" id="A0A9Q9DDD6"/>
<feature type="region of interest" description="Disordered" evidence="1">
    <location>
        <begin position="125"/>
        <end position="156"/>
    </location>
</feature>
<keyword evidence="4" id="KW-0614">Plasmid</keyword>
<feature type="domain" description="DUF1612" evidence="2">
    <location>
        <begin position="193"/>
        <end position="319"/>
    </location>
</feature>
<dbReference type="InterPro" id="IPR021068">
    <property type="entry name" value="HTH_DNA-bd"/>
</dbReference>
<evidence type="ECO:0000256" key="1">
    <source>
        <dbReference type="SAM" id="MobiDB-lite"/>
    </source>
</evidence>
<dbReference type="NCBIfam" id="NF040876">
    <property type="entry name" value="RHE_PE00001_fam"/>
    <property type="match status" value="1"/>
</dbReference>
<reference evidence="4" key="1">
    <citation type="submission" date="2022-06" db="EMBL/GenBank/DDBJ databases">
        <title>Physiological and biochemical characterization and genomic elucidation of a strain of the genus Ensifer adhaerens M8 that combines arsenic oxidation and chromium reduction.</title>
        <authorList>
            <person name="Li X."/>
            <person name="Yu c."/>
        </authorList>
    </citation>
    <scope>NUCLEOTIDE SEQUENCE</scope>
    <source>
        <strain evidence="4">M8</strain>
        <plasmid evidence="4">pB</plasmid>
    </source>
</reference>
<organism evidence="4 5">
    <name type="scientific">Ensifer adhaerens</name>
    <name type="common">Sinorhizobium morelense</name>
    <dbReference type="NCBI Taxonomy" id="106592"/>
    <lineage>
        <taxon>Bacteria</taxon>
        <taxon>Pseudomonadati</taxon>
        <taxon>Pseudomonadota</taxon>
        <taxon>Alphaproteobacteria</taxon>
        <taxon>Hyphomicrobiales</taxon>
        <taxon>Rhizobiaceae</taxon>
        <taxon>Sinorhizobium/Ensifer group</taxon>
        <taxon>Ensifer</taxon>
    </lineage>
</organism>